<dbReference type="RefSeq" id="XP_029765757.1">
    <property type="nucleotide sequence ID" value="XM_029904470.1"/>
</dbReference>
<feature type="transmembrane region" description="Helical" evidence="1">
    <location>
        <begin position="6"/>
        <end position="23"/>
    </location>
</feature>
<name>A0A074XVQ5_AURPU</name>
<evidence type="ECO:0000313" key="2">
    <source>
        <dbReference type="EMBL" id="KEQ89570.1"/>
    </source>
</evidence>
<evidence type="ECO:0000313" key="3">
    <source>
        <dbReference type="Proteomes" id="UP000030706"/>
    </source>
</evidence>
<gene>
    <name evidence="2" type="ORF">M438DRAFT_341309</name>
</gene>
<reference evidence="2 3" key="1">
    <citation type="journal article" date="2014" name="BMC Genomics">
        <title>Genome sequencing of four Aureobasidium pullulans varieties: biotechnological potential, stress tolerance, and description of new species.</title>
        <authorList>
            <person name="Gostin Ar C."/>
            <person name="Ohm R.A."/>
            <person name="Kogej T."/>
            <person name="Sonjak S."/>
            <person name="Turk M."/>
            <person name="Zajc J."/>
            <person name="Zalar P."/>
            <person name="Grube M."/>
            <person name="Sun H."/>
            <person name="Han J."/>
            <person name="Sharma A."/>
            <person name="Chiniquy J."/>
            <person name="Ngan C.Y."/>
            <person name="Lipzen A."/>
            <person name="Barry K."/>
            <person name="Grigoriev I.V."/>
            <person name="Gunde-Cimerman N."/>
        </authorList>
    </citation>
    <scope>NUCLEOTIDE SEQUENCE [LARGE SCALE GENOMIC DNA]</scope>
    <source>
        <strain evidence="2 3">EXF-150</strain>
    </source>
</reference>
<keyword evidence="1" id="KW-1133">Transmembrane helix</keyword>
<dbReference type="AlphaFoldDB" id="A0A074XVQ5"/>
<sequence>MSRHTAVAICFWKRIVLLMVGLCSPSRYLNRRGDPRARARETHVYSVFTPVGIFAITILSDIVPFLGPSSIRPRPLAGGPRVVLMSST</sequence>
<organism evidence="2 3">
    <name type="scientific">Aureobasidium pullulans EXF-150</name>
    <dbReference type="NCBI Taxonomy" id="1043002"/>
    <lineage>
        <taxon>Eukaryota</taxon>
        <taxon>Fungi</taxon>
        <taxon>Dikarya</taxon>
        <taxon>Ascomycota</taxon>
        <taxon>Pezizomycotina</taxon>
        <taxon>Dothideomycetes</taxon>
        <taxon>Dothideomycetidae</taxon>
        <taxon>Dothideales</taxon>
        <taxon>Saccotheciaceae</taxon>
        <taxon>Aureobasidium</taxon>
    </lineage>
</organism>
<dbReference type="GeneID" id="40746776"/>
<keyword evidence="1" id="KW-0812">Transmembrane</keyword>
<dbReference type="HOGENOM" id="CLU_2468667_0_0_1"/>
<accession>A0A074XVQ5</accession>
<proteinExistence type="predicted"/>
<dbReference type="EMBL" id="KL584974">
    <property type="protein sequence ID" value="KEQ89570.1"/>
    <property type="molecule type" value="Genomic_DNA"/>
</dbReference>
<protein>
    <submittedName>
        <fullName evidence="2">Uncharacterized protein</fullName>
    </submittedName>
</protein>
<dbReference type="Proteomes" id="UP000030706">
    <property type="component" value="Unassembled WGS sequence"/>
</dbReference>
<keyword evidence="1" id="KW-0472">Membrane</keyword>
<evidence type="ECO:0000256" key="1">
    <source>
        <dbReference type="SAM" id="Phobius"/>
    </source>
</evidence>
<keyword evidence="3" id="KW-1185">Reference proteome</keyword>
<feature type="transmembrane region" description="Helical" evidence="1">
    <location>
        <begin position="44"/>
        <end position="66"/>
    </location>
</feature>